<dbReference type="Pfam" id="PF00583">
    <property type="entry name" value="Acetyltransf_1"/>
    <property type="match status" value="1"/>
</dbReference>
<reference evidence="4 5" key="1">
    <citation type="submission" date="2012-02" db="EMBL/GenBank/DDBJ databases">
        <title>Improved High-Quality Draft sequence of Microvirga sp. WSM3557.</title>
        <authorList>
            <consortium name="US DOE Joint Genome Institute"/>
            <person name="Lucas S."/>
            <person name="Han J."/>
            <person name="Lapidus A."/>
            <person name="Cheng J.-F."/>
            <person name="Goodwin L."/>
            <person name="Pitluck S."/>
            <person name="Peters L."/>
            <person name="Zhang X."/>
            <person name="Detter J.C."/>
            <person name="Han C."/>
            <person name="Tapia R."/>
            <person name="Land M."/>
            <person name="Hauser L."/>
            <person name="Kyrpides N."/>
            <person name="Ivanova N."/>
            <person name="Pagani I."/>
            <person name="Brau L."/>
            <person name="Yates R."/>
            <person name="O'Hara G."/>
            <person name="Rui T."/>
            <person name="Howieson J."/>
            <person name="Reeve W."/>
            <person name="Woyke T."/>
        </authorList>
    </citation>
    <scope>NUCLEOTIDE SEQUENCE [LARGE SCALE GENOMIC DNA]</scope>
    <source>
        <strain evidence="4 5">WSM3557</strain>
    </source>
</reference>
<keyword evidence="1 4" id="KW-0808">Transferase</keyword>
<evidence type="ECO:0000313" key="5">
    <source>
        <dbReference type="Proteomes" id="UP000003947"/>
    </source>
</evidence>
<dbReference type="STRING" id="864069.MicloDRAFT_00035000"/>
<accession>I4YSK5</accession>
<evidence type="ECO:0000313" key="4">
    <source>
        <dbReference type="EMBL" id="EIM26947.1"/>
    </source>
</evidence>
<proteinExistence type="predicted"/>
<gene>
    <name evidence="4" type="ORF">MicloDRAFT_00035000</name>
</gene>
<dbReference type="OrthoDB" id="7585366at2"/>
<dbReference type="EMBL" id="JH660645">
    <property type="protein sequence ID" value="EIM26947.1"/>
    <property type="molecule type" value="Genomic_DNA"/>
</dbReference>
<dbReference type="SUPFAM" id="SSF55729">
    <property type="entry name" value="Acyl-CoA N-acyltransferases (Nat)"/>
    <property type="match status" value="1"/>
</dbReference>
<dbReference type="CDD" id="cd04301">
    <property type="entry name" value="NAT_SF"/>
    <property type="match status" value="1"/>
</dbReference>
<name>I4YSK5_9HYPH</name>
<dbReference type="PATRIC" id="fig|864069.3.peg.3816"/>
<feature type="domain" description="N-acetyltransferase" evidence="3">
    <location>
        <begin position="12"/>
        <end position="166"/>
    </location>
</feature>
<dbReference type="HOGENOM" id="CLU_013985_41_3_5"/>
<dbReference type="InterPro" id="IPR016181">
    <property type="entry name" value="Acyl_CoA_acyltransferase"/>
</dbReference>
<organism evidence="4 5">
    <name type="scientific">Microvirga lotononidis</name>
    <dbReference type="NCBI Taxonomy" id="864069"/>
    <lineage>
        <taxon>Bacteria</taxon>
        <taxon>Pseudomonadati</taxon>
        <taxon>Pseudomonadota</taxon>
        <taxon>Alphaproteobacteria</taxon>
        <taxon>Hyphomicrobiales</taxon>
        <taxon>Methylobacteriaceae</taxon>
        <taxon>Microvirga</taxon>
    </lineage>
</organism>
<sequence length="168" mass="18751">MPRATDMPASPVLVRKAGPEDAETLFRLTAGLIEDHLPGQEPWTNAEAIKANGFGADPLFEALIAERNGRPIGFVSFFRGYAGWRGQPMGIVHALYVVPDERRSGAARALMAGVARIALERGWIRIELFVEEGRTAIAFYERIGMRDLRHRHMRLEGEALERLARSDL</sequence>
<keyword evidence="2 4" id="KW-0012">Acyltransferase</keyword>
<dbReference type="Proteomes" id="UP000003947">
    <property type="component" value="Unassembled WGS sequence"/>
</dbReference>
<evidence type="ECO:0000256" key="2">
    <source>
        <dbReference type="ARBA" id="ARBA00023315"/>
    </source>
</evidence>
<protein>
    <submittedName>
        <fullName evidence="4">Putative acyltransferase</fullName>
    </submittedName>
</protein>
<evidence type="ECO:0000256" key="1">
    <source>
        <dbReference type="ARBA" id="ARBA00022679"/>
    </source>
</evidence>
<dbReference type="RefSeq" id="WP_009762997.1">
    <property type="nucleotide sequence ID" value="NZ_CP141048.1"/>
</dbReference>
<dbReference type="InterPro" id="IPR000182">
    <property type="entry name" value="GNAT_dom"/>
</dbReference>
<dbReference type="PANTHER" id="PTHR10545:SF29">
    <property type="entry name" value="GH14572P-RELATED"/>
    <property type="match status" value="1"/>
</dbReference>
<dbReference type="Gene3D" id="3.40.630.30">
    <property type="match status" value="1"/>
</dbReference>
<keyword evidence="5" id="KW-1185">Reference proteome</keyword>
<dbReference type="InterPro" id="IPR051016">
    <property type="entry name" value="Diverse_Substrate_AcTransf"/>
</dbReference>
<dbReference type="GO" id="GO:0008080">
    <property type="term" value="F:N-acetyltransferase activity"/>
    <property type="evidence" value="ECO:0007669"/>
    <property type="project" value="UniProtKB-ARBA"/>
</dbReference>
<dbReference type="PANTHER" id="PTHR10545">
    <property type="entry name" value="DIAMINE N-ACETYLTRANSFERASE"/>
    <property type="match status" value="1"/>
</dbReference>
<dbReference type="eggNOG" id="COG0456">
    <property type="taxonomic scope" value="Bacteria"/>
</dbReference>
<evidence type="ECO:0000259" key="3">
    <source>
        <dbReference type="PROSITE" id="PS51186"/>
    </source>
</evidence>
<dbReference type="PROSITE" id="PS51186">
    <property type="entry name" value="GNAT"/>
    <property type="match status" value="1"/>
</dbReference>
<dbReference type="AlphaFoldDB" id="I4YSK5"/>